<evidence type="ECO:0000256" key="4">
    <source>
        <dbReference type="ARBA" id="ARBA00022547"/>
    </source>
</evidence>
<dbReference type="SUPFAM" id="SSF161065">
    <property type="entry name" value="ATP synthase D chain-like"/>
    <property type="match status" value="1"/>
</dbReference>
<evidence type="ECO:0000256" key="3">
    <source>
        <dbReference type="ARBA" id="ARBA00022448"/>
    </source>
</evidence>
<dbReference type="Gene3D" id="6.10.280.70">
    <property type="match status" value="1"/>
</dbReference>
<organism evidence="10 11">
    <name type="scientific">Panagrellus redivivus</name>
    <name type="common">Microworm</name>
    <dbReference type="NCBI Taxonomy" id="6233"/>
    <lineage>
        <taxon>Eukaryota</taxon>
        <taxon>Metazoa</taxon>
        <taxon>Ecdysozoa</taxon>
        <taxon>Nematoda</taxon>
        <taxon>Chromadorea</taxon>
        <taxon>Rhabditida</taxon>
        <taxon>Tylenchina</taxon>
        <taxon>Panagrolaimomorpha</taxon>
        <taxon>Panagrolaimoidea</taxon>
        <taxon>Panagrolaimidae</taxon>
        <taxon>Panagrellus</taxon>
    </lineage>
</organism>
<dbReference type="Pfam" id="PF05873">
    <property type="entry name" value="Mt_ATP-synt_D"/>
    <property type="match status" value="1"/>
</dbReference>
<reference evidence="11" key="2">
    <citation type="submission" date="2020-10" db="UniProtKB">
        <authorList>
            <consortium name="WormBaseParasite"/>
        </authorList>
    </citation>
    <scope>IDENTIFICATION</scope>
</reference>
<name>A0A7E4ZWQ2_PANRE</name>
<evidence type="ECO:0000256" key="2">
    <source>
        <dbReference type="ARBA" id="ARBA00006842"/>
    </source>
</evidence>
<keyword evidence="9" id="KW-0472">Membrane</keyword>
<dbReference type="InterPro" id="IPR008689">
    <property type="entry name" value="ATP_synth_F0_dsu_mt"/>
</dbReference>
<dbReference type="GO" id="GO:0015986">
    <property type="term" value="P:proton motive force-driven ATP synthesis"/>
    <property type="evidence" value="ECO:0007669"/>
    <property type="project" value="InterPro"/>
</dbReference>
<dbReference type="GO" id="GO:0005743">
    <property type="term" value="C:mitochondrial inner membrane"/>
    <property type="evidence" value="ECO:0007669"/>
    <property type="project" value="UniProtKB-SubCell"/>
</dbReference>
<evidence type="ECO:0000256" key="5">
    <source>
        <dbReference type="ARBA" id="ARBA00022781"/>
    </source>
</evidence>
<protein>
    <submittedName>
        <fullName evidence="11">ATP synthase subunit d, mitochondrial</fullName>
    </submittedName>
</protein>
<keyword evidence="6" id="KW-0999">Mitochondrion inner membrane</keyword>
<accession>A0A7E4ZWQ2</accession>
<evidence type="ECO:0000256" key="6">
    <source>
        <dbReference type="ARBA" id="ARBA00022792"/>
    </source>
</evidence>
<evidence type="ECO:0000256" key="7">
    <source>
        <dbReference type="ARBA" id="ARBA00023065"/>
    </source>
</evidence>
<keyword evidence="4" id="KW-0138">CF(0)</keyword>
<keyword evidence="10" id="KW-1185">Reference proteome</keyword>
<evidence type="ECO:0000313" key="10">
    <source>
        <dbReference type="Proteomes" id="UP000492821"/>
    </source>
</evidence>
<keyword evidence="7" id="KW-0406">Ion transport</keyword>
<evidence type="ECO:0000256" key="8">
    <source>
        <dbReference type="ARBA" id="ARBA00023128"/>
    </source>
</evidence>
<dbReference type="GO" id="GO:0045259">
    <property type="term" value="C:proton-transporting ATP synthase complex"/>
    <property type="evidence" value="ECO:0007669"/>
    <property type="project" value="UniProtKB-KW"/>
</dbReference>
<reference evidence="10" key="1">
    <citation type="journal article" date="2013" name="Genetics">
        <title>The draft genome and transcriptome of Panagrellus redivivus are shaped by the harsh demands of a free-living lifestyle.</title>
        <authorList>
            <person name="Srinivasan J."/>
            <person name="Dillman A.R."/>
            <person name="Macchietto M.G."/>
            <person name="Heikkinen L."/>
            <person name="Lakso M."/>
            <person name="Fracchia K.M."/>
            <person name="Antoshechkin I."/>
            <person name="Mortazavi A."/>
            <person name="Wong G."/>
            <person name="Sternberg P.W."/>
        </authorList>
    </citation>
    <scope>NUCLEOTIDE SEQUENCE [LARGE SCALE GENOMIC DNA]</scope>
    <source>
        <strain evidence="10">MT8872</strain>
    </source>
</reference>
<dbReference type="InterPro" id="IPR036228">
    <property type="entry name" value="ATP_synth_F0_dsu_sf_mt"/>
</dbReference>
<keyword evidence="3" id="KW-0813">Transport</keyword>
<comment type="subcellular location">
    <subcellularLocation>
        <location evidence="1">Mitochondrion inner membrane</location>
    </subcellularLocation>
</comment>
<dbReference type="Proteomes" id="UP000492821">
    <property type="component" value="Unassembled WGS sequence"/>
</dbReference>
<dbReference type="WBParaSite" id="Pan_g21881.t1">
    <property type="protein sequence ID" value="Pan_g21881.t1"/>
    <property type="gene ID" value="Pan_g21881"/>
</dbReference>
<keyword evidence="5" id="KW-0375">Hydrogen ion transport</keyword>
<evidence type="ECO:0000256" key="1">
    <source>
        <dbReference type="ARBA" id="ARBA00004273"/>
    </source>
</evidence>
<evidence type="ECO:0000256" key="9">
    <source>
        <dbReference type="ARBA" id="ARBA00023136"/>
    </source>
</evidence>
<evidence type="ECO:0000313" key="11">
    <source>
        <dbReference type="WBParaSite" id="Pan_g21881.t1"/>
    </source>
</evidence>
<comment type="similarity">
    <text evidence="2">Belongs to the ATPase d subunit family.</text>
</comment>
<dbReference type="AlphaFoldDB" id="A0A7E4ZWQ2"/>
<keyword evidence="8" id="KW-0496">Mitochondrion</keyword>
<dbReference type="GO" id="GO:0015078">
    <property type="term" value="F:proton transmembrane transporter activity"/>
    <property type="evidence" value="ECO:0007669"/>
    <property type="project" value="InterPro"/>
</dbReference>
<sequence>MSQAAKRVATTSVNWQKLSERLTAQHVPELQRLKGLNSTFSGVVNSLPADLPKIDFAALKQKLPTHAALLDSLQKQYESLKIPYGTIPEDYNKEINKWIEYNTARAKLHELKTADGAVEANKVEEKWAKAPPVEHFERQHFVEYFPTLFYDLRYQKRIPDPCEIGLNDTDQLEARFRDYKVLRRADKVDDH</sequence>
<proteinExistence type="inferred from homology"/>
<dbReference type="PANTHER" id="PTHR12700">
    <property type="entry name" value="ATP SYNTHASE SUBUNIT D, MITOCHONDRIAL"/>
    <property type="match status" value="1"/>
</dbReference>